<dbReference type="Gene3D" id="1.10.3210.10">
    <property type="entry name" value="Hypothetical protein af1432"/>
    <property type="match status" value="1"/>
</dbReference>
<proteinExistence type="predicted"/>
<dbReference type="InterPro" id="IPR050135">
    <property type="entry name" value="dGTPase-like"/>
</dbReference>
<keyword evidence="3" id="KW-1185">Reference proteome</keyword>
<dbReference type="Pfam" id="PF19276">
    <property type="entry name" value="HD_assoc_2"/>
    <property type="match status" value="1"/>
</dbReference>
<dbReference type="Pfam" id="PF01966">
    <property type="entry name" value="HD"/>
    <property type="match status" value="1"/>
</dbReference>
<evidence type="ECO:0000259" key="1">
    <source>
        <dbReference type="SMART" id="SM00471"/>
    </source>
</evidence>
<dbReference type="PANTHER" id="PTHR11373:SF4">
    <property type="entry name" value="DEOXYNUCLEOSIDE TRIPHOSPHATE TRIPHOSPHOHYDROLASE SAMHD1"/>
    <property type="match status" value="1"/>
</dbReference>
<reference evidence="2 3" key="1">
    <citation type="submission" date="2018-06" db="EMBL/GenBank/DDBJ databases">
        <title>The draft genome sequence of Crocinitomix sp. SM1701.</title>
        <authorList>
            <person name="Zhang X."/>
        </authorList>
    </citation>
    <scope>NUCLEOTIDE SEQUENCE [LARGE SCALE GENOMIC DNA]</scope>
    <source>
        <strain evidence="2 3">SM1701</strain>
    </source>
</reference>
<feature type="domain" description="HD/PDEase" evidence="1">
    <location>
        <begin position="55"/>
        <end position="180"/>
    </location>
</feature>
<name>A0A2W1MZQ0_9FLAO</name>
<dbReference type="InterPro" id="IPR003607">
    <property type="entry name" value="HD/PDEase_dom"/>
</dbReference>
<dbReference type="InterPro" id="IPR006674">
    <property type="entry name" value="HD_domain"/>
</dbReference>
<dbReference type="InterPro" id="IPR045509">
    <property type="entry name" value="HD_assoc_2"/>
</dbReference>
<keyword evidence="2" id="KW-0378">Hydrolase</keyword>
<protein>
    <submittedName>
        <fullName evidence="2">Phosphohydrolase</fullName>
    </submittedName>
</protein>
<dbReference type="AlphaFoldDB" id="A0A2W1MZQ0"/>
<dbReference type="OrthoDB" id="9803619at2"/>
<dbReference type="SMART" id="SM00471">
    <property type="entry name" value="HDc"/>
    <property type="match status" value="1"/>
</dbReference>
<evidence type="ECO:0000313" key="3">
    <source>
        <dbReference type="Proteomes" id="UP000249248"/>
    </source>
</evidence>
<comment type="caution">
    <text evidence="2">The sequence shown here is derived from an EMBL/GenBank/DDBJ whole genome shotgun (WGS) entry which is preliminary data.</text>
</comment>
<organism evidence="2 3">
    <name type="scientific">Putridiphycobacter roseus</name>
    <dbReference type="NCBI Taxonomy" id="2219161"/>
    <lineage>
        <taxon>Bacteria</taxon>
        <taxon>Pseudomonadati</taxon>
        <taxon>Bacteroidota</taxon>
        <taxon>Flavobacteriia</taxon>
        <taxon>Flavobacteriales</taxon>
        <taxon>Crocinitomicaceae</taxon>
        <taxon>Putridiphycobacter</taxon>
    </lineage>
</organism>
<gene>
    <name evidence="2" type="ORF">DNU06_11495</name>
</gene>
<dbReference type="CDD" id="cd00077">
    <property type="entry name" value="HDc"/>
    <property type="match status" value="1"/>
</dbReference>
<dbReference type="EMBL" id="QKSB01000006">
    <property type="protein sequence ID" value="PZE16874.1"/>
    <property type="molecule type" value="Genomic_DNA"/>
</dbReference>
<sequence>MPNSTVNKLKIINDPVHGFITIQNELIYDLIEHPYFQRLRRIKQLGLSHLVYPGANHTRFHHALGAMHLMFKALNTLERKGVEITEAEKNGALIAILLHDIGHGPFSHTLEHTILKQIHHEDVSILFMDRLNIEFNGKLDLAIAIFKDEYPKPFLHQLVSSQLDMDRLDYLQRDSYFTGVSEGIIGSERIIKMLDVKNGELVITEKGIYSIESFISSRRIMYWQVYMHKTVVASEYLLRNTLKRAKELFMNGEELFASPSLKIFLEKNYSLQDFKENNDLLNDFAMIDDADITVSIKVWQSHPDKILSTLSKNIVTRKLFKTEIGKKPFSAERIKKESDKIIAKYQIKKEDVPYFLITDKLSNSAYTEDYKQIKILDRSGNVTELSKASDNFNIAALSSPVEKYFICYEVN</sequence>
<accession>A0A2W1MZQ0</accession>
<evidence type="ECO:0000313" key="2">
    <source>
        <dbReference type="EMBL" id="PZE16874.1"/>
    </source>
</evidence>
<dbReference type="SUPFAM" id="SSF109604">
    <property type="entry name" value="HD-domain/PDEase-like"/>
    <property type="match status" value="1"/>
</dbReference>
<dbReference type="Proteomes" id="UP000249248">
    <property type="component" value="Unassembled WGS sequence"/>
</dbReference>
<dbReference type="PANTHER" id="PTHR11373">
    <property type="entry name" value="DEOXYNUCLEOSIDE TRIPHOSPHATE TRIPHOSPHOHYDROLASE"/>
    <property type="match status" value="1"/>
</dbReference>
<dbReference type="GO" id="GO:0006203">
    <property type="term" value="P:dGTP catabolic process"/>
    <property type="evidence" value="ECO:0007669"/>
    <property type="project" value="TreeGrafter"/>
</dbReference>
<dbReference type="RefSeq" id="WP_111063483.1">
    <property type="nucleotide sequence ID" value="NZ_JBHUCU010000007.1"/>
</dbReference>
<dbReference type="GO" id="GO:0008832">
    <property type="term" value="F:dGTPase activity"/>
    <property type="evidence" value="ECO:0007669"/>
    <property type="project" value="TreeGrafter"/>
</dbReference>